<proteinExistence type="predicted"/>
<dbReference type="AlphaFoldDB" id="A0A2P2LB80"/>
<reference evidence="1" key="1">
    <citation type="submission" date="2018-02" db="EMBL/GenBank/DDBJ databases">
        <title>Rhizophora mucronata_Transcriptome.</title>
        <authorList>
            <person name="Meera S.P."/>
            <person name="Sreeshan A."/>
            <person name="Augustine A."/>
        </authorList>
    </citation>
    <scope>NUCLEOTIDE SEQUENCE</scope>
    <source>
        <tissue evidence="1">Leaf</tissue>
    </source>
</reference>
<dbReference type="EMBL" id="GGEC01034754">
    <property type="protein sequence ID" value="MBX15238.1"/>
    <property type="molecule type" value="Transcribed_RNA"/>
</dbReference>
<evidence type="ECO:0000313" key="1">
    <source>
        <dbReference type="EMBL" id="MBX15238.1"/>
    </source>
</evidence>
<name>A0A2P2LB80_RHIMU</name>
<protein>
    <submittedName>
        <fullName evidence="1">Uncharacterized protein</fullName>
    </submittedName>
</protein>
<sequence>MTGIYFMFYEFSRYQANAYSQKNRWHNNQIFLLDTWHSKQILTDFNPTVHFFPYKRLQNKQLALQKSFAYA</sequence>
<organism evidence="1">
    <name type="scientific">Rhizophora mucronata</name>
    <name type="common">Asiatic mangrove</name>
    <dbReference type="NCBI Taxonomy" id="61149"/>
    <lineage>
        <taxon>Eukaryota</taxon>
        <taxon>Viridiplantae</taxon>
        <taxon>Streptophyta</taxon>
        <taxon>Embryophyta</taxon>
        <taxon>Tracheophyta</taxon>
        <taxon>Spermatophyta</taxon>
        <taxon>Magnoliopsida</taxon>
        <taxon>eudicotyledons</taxon>
        <taxon>Gunneridae</taxon>
        <taxon>Pentapetalae</taxon>
        <taxon>rosids</taxon>
        <taxon>fabids</taxon>
        <taxon>Malpighiales</taxon>
        <taxon>Rhizophoraceae</taxon>
        <taxon>Rhizophora</taxon>
    </lineage>
</organism>
<accession>A0A2P2LB80</accession>